<dbReference type="WBParaSite" id="PS1159_v2.g504.t1">
    <property type="protein sequence ID" value="PS1159_v2.g504.t1"/>
    <property type="gene ID" value="PS1159_v2.g504"/>
</dbReference>
<accession>A0AC35GG66</accession>
<protein>
    <submittedName>
        <fullName evidence="2">Uncharacterized protein</fullName>
    </submittedName>
</protein>
<organism evidence="1 2">
    <name type="scientific">Panagrolaimus sp. PS1159</name>
    <dbReference type="NCBI Taxonomy" id="55785"/>
    <lineage>
        <taxon>Eukaryota</taxon>
        <taxon>Metazoa</taxon>
        <taxon>Ecdysozoa</taxon>
        <taxon>Nematoda</taxon>
        <taxon>Chromadorea</taxon>
        <taxon>Rhabditida</taxon>
        <taxon>Tylenchina</taxon>
        <taxon>Panagrolaimomorpha</taxon>
        <taxon>Panagrolaimoidea</taxon>
        <taxon>Panagrolaimidae</taxon>
        <taxon>Panagrolaimus</taxon>
    </lineage>
</organism>
<reference evidence="2" key="1">
    <citation type="submission" date="2022-11" db="UniProtKB">
        <authorList>
            <consortium name="WormBaseParasite"/>
        </authorList>
    </citation>
    <scope>IDENTIFICATION</scope>
</reference>
<evidence type="ECO:0000313" key="2">
    <source>
        <dbReference type="WBParaSite" id="PS1159_v2.g504.t1"/>
    </source>
</evidence>
<sequence length="77" mass="9044">MEKGYKWETKVEKYCNKSTLLLHIEAFENLNETKNIESAINTSFDFLKQQNQELMNPGTMRFKTSQKLLNLDAVKTK</sequence>
<name>A0AC35GG66_9BILA</name>
<dbReference type="Proteomes" id="UP000887580">
    <property type="component" value="Unplaced"/>
</dbReference>
<evidence type="ECO:0000313" key="1">
    <source>
        <dbReference type="Proteomes" id="UP000887580"/>
    </source>
</evidence>
<proteinExistence type="predicted"/>